<feature type="compositionally biased region" description="Polar residues" evidence="1">
    <location>
        <begin position="305"/>
        <end position="317"/>
    </location>
</feature>
<feature type="region of interest" description="Disordered" evidence="1">
    <location>
        <begin position="192"/>
        <end position="347"/>
    </location>
</feature>
<name>A0ABD0SSB0_LOXSC</name>
<accession>A0ABD0SSB0</accession>
<comment type="caution">
    <text evidence="2">The sequence shown here is derived from an EMBL/GenBank/DDBJ whole genome shotgun (WGS) entry which is preliminary data.</text>
</comment>
<organism evidence="2 3">
    <name type="scientific">Loxostege sticticalis</name>
    <name type="common">Beet webworm moth</name>
    <dbReference type="NCBI Taxonomy" id="481309"/>
    <lineage>
        <taxon>Eukaryota</taxon>
        <taxon>Metazoa</taxon>
        <taxon>Ecdysozoa</taxon>
        <taxon>Arthropoda</taxon>
        <taxon>Hexapoda</taxon>
        <taxon>Insecta</taxon>
        <taxon>Pterygota</taxon>
        <taxon>Neoptera</taxon>
        <taxon>Endopterygota</taxon>
        <taxon>Lepidoptera</taxon>
        <taxon>Glossata</taxon>
        <taxon>Ditrysia</taxon>
        <taxon>Pyraloidea</taxon>
        <taxon>Crambidae</taxon>
        <taxon>Pyraustinae</taxon>
        <taxon>Loxostege</taxon>
    </lineage>
</organism>
<dbReference type="AlphaFoldDB" id="A0ABD0SSB0"/>
<feature type="compositionally biased region" description="Polar residues" evidence="1">
    <location>
        <begin position="329"/>
        <end position="347"/>
    </location>
</feature>
<reference evidence="2 3" key="1">
    <citation type="submission" date="2024-06" db="EMBL/GenBank/DDBJ databases">
        <title>A chromosome-level genome assembly of beet webworm, Loxostege sticticalis.</title>
        <authorList>
            <person name="Zhang Y."/>
        </authorList>
    </citation>
    <scope>NUCLEOTIDE SEQUENCE [LARGE SCALE GENOMIC DNA]</scope>
    <source>
        <strain evidence="2">AQ028</strain>
        <tissue evidence="2">Male pupae</tissue>
    </source>
</reference>
<dbReference type="Proteomes" id="UP001549921">
    <property type="component" value="Unassembled WGS sequence"/>
</dbReference>
<feature type="compositionally biased region" description="Low complexity" evidence="1">
    <location>
        <begin position="281"/>
        <end position="290"/>
    </location>
</feature>
<sequence>MQNEVNVIPQELVKIIPFFDGDYRHLNLFIRKCEFILAQYPGNENQNLYNMHVITSRLTGKAAGLVSEREDINSFAELKQLFNQHFGDPRSEGCIAIQLESLSVAPKEKYLDFCNRIQSIRSNLIAKVNLIEDATLKENKIKIYDNMALNVFLYNLPEDLVRIVRLKVPATLEEALEVVLEEENFHEQYNMRNNKEKRFAKPNNFKPNSYFNRNNFQQNSRPIQPNLPQGQSPQYFNFNRQPQNQQSWTPRPNYQQARPNNYQRNYQQSVSRQSSNKFSNRRFNGGNNFGAYQQGRMNALPEAPESTNNRQTVNYNNAVDPGRDEVDRPSTSGVNFQIKASTSAPPK</sequence>
<evidence type="ECO:0008006" key="4">
    <source>
        <dbReference type="Google" id="ProtNLM"/>
    </source>
</evidence>
<gene>
    <name evidence="2" type="ORF">ABMA28_004756</name>
</gene>
<proteinExistence type="predicted"/>
<evidence type="ECO:0000313" key="3">
    <source>
        <dbReference type="Proteomes" id="UP001549921"/>
    </source>
</evidence>
<evidence type="ECO:0000256" key="1">
    <source>
        <dbReference type="SAM" id="MobiDB-lite"/>
    </source>
</evidence>
<evidence type="ECO:0000313" key="2">
    <source>
        <dbReference type="EMBL" id="KAL0822742.1"/>
    </source>
</evidence>
<dbReference type="EMBL" id="JBEDNZ010000016">
    <property type="protein sequence ID" value="KAL0822742.1"/>
    <property type="molecule type" value="Genomic_DNA"/>
</dbReference>
<protein>
    <recommendedName>
        <fullName evidence="4">Cytadhesion</fullName>
    </recommendedName>
</protein>
<feature type="compositionally biased region" description="Polar residues" evidence="1">
    <location>
        <begin position="205"/>
        <end position="278"/>
    </location>
</feature>
<dbReference type="PANTHER" id="PTHR33223">
    <property type="entry name" value="CCHC-TYPE DOMAIN-CONTAINING PROTEIN"/>
    <property type="match status" value="1"/>
</dbReference>
<dbReference type="PANTHER" id="PTHR33223:SF6">
    <property type="entry name" value="CCHC-TYPE DOMAIN-CONTAINING PROTEIN"/>
    <property type="match status" value="1"/>
</dbReference>